<reference evidence="2 3" key="1">
    <citation type="journal article" date="2019" name="Nat. Ecol. Evol.">
        <title>Megaphylogeny resolves global patterns of mushroom evolution.</title>
        <authorList>
            <person name="Varga T."/>
            <person name="Krizsan K."/>
            <person name="Foldi C."/>
            <person name="Dima B."/>
            <person name="Sanchez-Garcia M."/>
            <person name="Sanchez-Ramirez S."/>
            <person name="Szollosi G.J."/>
            <person name="Szarkandi J.G."/>
            <person name="Papp V."/>
            <person name="Albert L."/>
            <person name="Andreopoulos W."/>
            <person name="Angelini C."/>
            <person name="Antonin V."/>
            <person name="Barry K.W."/>
            <person name="Bougher N.L."/>
            <person name="Buchanan P."/>
            <person name="Buyck B."/>
            <person name="Bense V."/>
            <person name="Catcheside P."/>
            <person name="Chovatia M."/>
            <person name="Cooper J."/>
            <person name="Damon W."/>
            <person name="Desjardin D."/>
            <person name="Finy P."/>
            <person name="Geml J."/>
            <person name="Haridas S."/>
            <person name="Hughes K."/>
            <person name="Justo A."/>
            <person name="Karasinski D."/>
            <person name="Kautmanova I."/>
            <person name="Kiss B."/>
            <person name="Kocsube S."/>
            <person name="Kotiranta H."/>
            <person name="LaButti K.M."/>
            <person name="Lechner B.E."/>
            <person name="Liimatainen K."/>
            <person name="Lipzen A."/>
            <person name="Lukacs Z."/>
            <person name="Mihaltcheva S."/>
            <person name="Morgado L.N."/>
            <person name="Niskanen T."/>
            <person name="Noordeloos M.E."/>
            <person name="Ohm R.A."/>
            <person name="Ortiz-Santana B."/>
            <person name="Ovrebo C."/>
            <person name="Racz N."/>
            <person name="Riley R."/>
            <person name="Savchenko A."/>
            <person name="Shiryaev A."/>
            <person name="Soop K."/>
            <person name="Spirin V."/>
            <person name="Szebenyi C."/>
            <person name="Tomsovsky M."/>
            <person name="Tulloss R.E."/>
            <person name="Uehling J."/>
            <person name="Grigoriev I.V."/>
            <person name="Vagvolgyi C."/>
            <person name="Papp T."/>
            <person name="Martin F.M."/>
            <person name="Miettinen O."/>
            <person name="Hibbett D.S."/>
            <person name="Nagy L.G."/>
        </authorList>
    </citation>
    <scope>NUCLEOTIDE SEQUENCE [LARGE SCALE GENOMIC DNA]</scope>
    <source>
        <strain evidence="2 3">CBS 962.96</strain>
    </source>
</reference>
<dbReference type="AlphaFoldDB" id="A0A4S8KLD9"/>
<protein>
    <submittedName>
        <fullName evidence="2">Uncharacterized protein</fullName>
    </submittedName>
</protein>
<organism evidence="2 3">
    <name type="scientific">Dendrothele bispora (strain CBS 962.96)</name>
    <dbReference type="NCBI Taxonomy" id="1314807"/>
    <lineage>
        <taxon>Eukaryota</taxon>
        <taxon>Fungi</taxon>
        <taxon>Dikarya</taxon>
        <taxon>Basidiomycota</taxon>
        <taxon>Agaricomycotina</taxon>
        <taxon>Agaricomycetes</taxon>
        <taxon>Agaricomycetidae</taxon>
        <taxon>Agaricales</taxon>
        <taxon>Agaricales incertae sedis</taxon>
        <taxon>Dendrothele</taxon>
    </lineage>
</organism>
<keyword evidence="1" id="KW-0812">Transmembrane</keyword>
<name>A0A4S8KLD9_DENBC</name>
<keyword evidence="1" id="KW-1133">Transmembrane helix</keyword>
<dbReference type="Proteomes" id="UP000297245">
    <property type="component" value="Unassembled WGS sequence"/>
</dbReference>
<keyword evidence="1" id="KW-0472">Membrane</keyword>
<evidence type="ECO:0000313" key="2">
    <source>
        <dbReference type="EMBL" id="THU76347.1"/>
    </source>
</evidence>
<accession>A0A4S8KLD9</accession>
<evidence type="ECO:0000313" key="3">
    <source>
        <dbReference type="Proteomes" id="UP000297245"/>
    </source>
</evidence>
<dbReference type="EMBL" id="ML180967">
    <property type="protein sequence ID" value="THU76347.1"/>
    <property type="molecule type" value="Genomic_DNA"/>
</dbReference>
<gene>
    <name evidence="2" type="ORF">K435DRAFT_164507</name>
</gene>
<feature type="transmembrane region" description="Helical" evidence="1">
    <location>
        <begin position="38"/>
        <end position="60"/>
    </location>
</feature>
<evidence type="ECO:0000256" key="1">
    <source>
        <dbReference type="SAM" id="Phobius"/>
    </source>
</evidence>
<sequence length="110" mass="12496">MCTGNDDFLRLILFDELSLHLWQNSYTKWKQSLIVTEYGFLLPTYTFLFILVVTMACKLVPTPPVSCNTKTDRVSVLLLDSGFVPNSMAVRYPRRTLVLVQLRGPPAVSL</sequence>
<proteinExistence type="predicted"/>
<keyword evidence="3" id="KW-1185">Reference proteome</keyword>